<evidence type="ECO:0000313" key="2">
    <source>
        <dbReference type="Proteomes" id="UP001595859"/>
    </source>
</evidence>
<sequence>MSSIVVTAAGHSRSRTGIAGGVTRLPSMTGQGSVSMSHRPLVGALWREHSAEYIERVSDVTCVEVMFEDLADLNQLPHSLKRLKARGVEILVHGATLSLGSAERPDPRRLARMARVADLVDAPLVSEHVAFVRASEVDSWHVLPLHRTRDTLEVFLENLAEAKELIGRPFAVENVAHLFDWSDHEMDQGTFLREVLVQGDVQLLLDVENLRIDEVNLGMDATHVIDAIPLERLAYVHMAGGAEKDGVAFDTHSAPISRETYHLLESLAERVDVPRVTIERDVQLTSAEELRTELNGINEALARGTARRLERAPG</sequence>
<dbReference type="InterPro" id="IPR007801">
    <property type="entry name" value="MbnB/TglH/ChrH"/>
</dbReference>
<dbReference type="PANTHER" id="PTHR42194">
    <property type="entry name" value="UPF0276 PROTEIN HI_1600"/>
    <property type="match status" value="1"/>
</dbReference>
<keyword evidence="2" id="KW-1185">Reference proteome</keyword>
<comment type="caution">
    <text evidence="1">The sequence shown here is derived from an EMBL/GenBank/DDBJ whole genome shotgun (WGS) entry which is preliminary data.</text>
</comment>
<name>A0ABV9SC33_9PSEU</name>
<dbReference type="InterPro" id="IPR036237">
    <property type="entry name" value="Xyl_isomerase-like_sf"/>
</dbReference>
<dbReference type="SUPFAM" id="SSF51658">
    <property type="entry name" value="Xylose isomerase-like"/>
    <property type="match status" value="1"/>
</dbReference>
<dbReference type="PANTHER" id="PTHR42194:SF1">
    <property type="entry name" value="UPF0276 PROTEIN HI_1600"/>
    <property type="match status" value="1"/>
</dbReference>
<dbReference type="EMBL" id="JBHSIS010000027">
    <property type="protein sequence ID" value="MFC4859230.1"/>
    <property type="molecule type" value="Genomic_DNA"/>
</dbReference>
<dbReference type="RefSeq" id="WP_378062165.1">
    <property type="nucleotide sequence ID" value="NZ_JBHSIS010000027.1"/>
</dbReference>
<evidence type="ECO:0000313" key="1">
    <source>
        <dbReference type="EMBL" id="MFC4859230.1"/>
    </source>
</evidence>
<protein>
    <submittedName>
        <fullName evidence="1">DUF692 family multinuclear iron-containing protein</fullName>
    </submittedName>
</protein>
<accession>A0ABV9SC33</accession>
<proteinExistence type="predicted"/>
<dbReference type="NCBIfam" id="NF003818">
    <property type="entry name" value="PRK05409.1"/>
    <property type="match status" value="1"/>
</dbReference>
<dbReference type="Gene3D" id="3.20.20.150">
    <property type="entry name" value="Divalent-metal-dependent TIM barrel enzymes"/>
    <property type="match status" value="1"/>
</dbReference>
<reference evidence="2" key="1">
    <citation type="journal article" date="2019" name="Int. J. Syst. Evol. Microbiol.">
        <title>The Global Catalogue of Microorganisms (GCM) 10K type strain sequencing project: providing services to taxonomists for standard genome sequencing and annotation.</title>
        <authorList>
            <consortium name="The Broad Institute Genomics Platform"/>
            <consortium name="The Broad Institute Genome Sequencing Center for Infectious Disease"/>
            <person name="Wu L."/>
            <person name="Ma J."/>
        </authorList>
    </citation>
    <scope>NUCLEOTIDE SEQUENCE [LARGE SCALE GENOMIC DNA]</scope>
    <source>
        <strain evidence="2">ZS-22-S1</strain>
    </source>
</reference>
<dbReference type="Pfam" id="PF05114">
    <property type="entry name" value="MbnB_TglH_ChrH"/>
    <property type="match status" value="1"/>
</dbReference>
<gene>
    <name evidence="1" type="ORF">ACFPCV_37530</name>
</gene>
<organism evidence="1 2">
    <name type="scientific">Actinophytocola glycyrrhizae</name>
    <dbReference type="NCBI Taxonomy" id="2044873"/>
    <lineage>
        <taxon>Bacteria</taxon>
        <taxon>Bacillati</taxon>
        <taxon>Actinomycetota</taxon>
        <taxon>Actinomycetes</taxon>
        <taxon>Pseudonocardiales</taxon>
        <taxon>Pseudonocardiaceae</taxon>
    </lineage>
</organism>
<dbReference type="Proteomes" id="UP001595859">
    <property type="component" value="Unassembled WGS sequence"/>
</dbReference>